<evidence type="ECO:0000313" key="7">
    <source>
        <dbReference type="Proteomes" id="UP000414233"/>
    </source>
</evidence>
<dbReference type="InterPro" id="IPR013656">
    <property type="entry name" value="PAS_4"/>
</dbReference>
<accession>A0A5E4VR57</accession>
<protein>
    <submittedName>
        <fullName evidence="6">Histidine kinase</fullName>
    </submittedName>
</protein>
<dbReference type="GO" id="GO:0000155">
    <property type="term" value="F:phosphorelay sensor kinase activity"/>
    <property type="evidence" value="ECO:0007669"/>
    <property type="project" value="InterPro"/>
</dbReference>
<dbReference type="InterPro" id="IPR005467">
    <property type="entry name" value="His_kinase_dom"/>
</dbReference>
<dbReference type="InterPro" id="IPR035965">
    <property type="entry name" value="PAS-like_dom_sf"/>
</dbReference>
<feature type="domain" description="Histidine kinase" evidence="4">
    <location>
        <begin position="326"/>
        <end position="518"/>
    </location>
</feature>
<dbReference type="AlphaFoldDB" id="A0A5E4VR57"/>
<evidence type="ECO:0000259" key="4">
    <source>
        <dbReference type="PROSITE" id="PS50109"/>
    </source>
</evidence>
<dbReference type="PANTHER" id="PTHR24421:SF59">
    <property type="entry name" value="OXYGEN SENSOR HISTIDINE KINASE NREB"/>
    <property type="match status" value="1"/>
</dbReference>
<dbReference type="SMART" id="SM00387">
    <property type="entry name" value="HATPase_c"/>
    <property type="match status" value="1"/>
</dbReference>
<feature type="domain" description="PAC" evidence="5">
    <location>
        <begin position="75"/>
        <end position="129"/>
    </location>
</feature>
<reference evidence="6 7" key="1">
    <citation type="submission" date="2019-08" db="EMBL/GenBank/DDBJ databases">
        <authorList>
            <person name="Peeters C."/>
        </authorList>
    </citation>
    <scope>NUCLEOTIDE SEQUENCE [LARGE SCALE GENOMIC DNA]</scope>
    <source>
        <strain evidence="6 7">LMG 30175</strain>
    </source>
</reference>
<dbReference type="Pfam" id="PF13185">
    <property type="entry name" value="GAF_2"/>
    <property type="match status" value="1"/>
</dbReference>
<name>A0A5E4VR57_9BURK</name>
<keyword evidence="7" id="KW-1185">Reference proteome</keyword>
<proteinExistence type="predicted"/>
<gene>
    <name evidence="6" type="ORF">PTE30175_02743</name>
</gene>
<dbReference type="PROSITE" id="PS50109">
    <property type="entry name" value="HIS_KIN"/>
    <property type="match status" value="1"/>
</dbReference>
<dbReference type="InterPro" id="IPR000014">
    <property type="entry name" value="PAS"/>
</dbReference>
<evidence type="ECO:0000259" key="5">
    <source>
        <dbReference type="PROSITE" id="PS50113"/>
    </source>
</evidence>
<dbReference type="InterPro" id="IPR011712">
    <property type="entry name" value="Sig_transdc_His_kin_sub3_dim/P"/>
</dbReference>
<evidence type="ECO:0000256" key="2">
    <source>
        <dbReference type="ARBA" id="ARBA00022777"/>
    </source>
</evidence>
<dbReference type="GO" id="GO:0016020">
    <property type="term" value="C:membrane"/>
    <property type="evidence" value="ECO:0007669"/>
    <property type="project" value="InterPro"/>
</dbReference>
<dbReference type="Gene3D" id="1.20.5.1930">
    <property type="match status" value="1"/>
</dbReference>
<dbReference type="NCBIfam" id="TIGR00229">
    <property type="entry name" value="sensory_box"/>
    <property type="match status" value="1"/>
</dbReference>
<dbReference type="CDD" id="cd16917">
    <property type="entry name" value="HATPase_UhpB-NarQ-NarX-like"/>
    <property type="match status" value="1"/>
</dbReference>
<dbReference type="PANTHER" id="PTHR24421">
    <property type="entry name" value="NITRATE/NITRITE SENSOR PROTEIN NARX-RELATED"/>
    <property type="match status" value="1"/>
</dbReference>
<sequence length="522" mass="57223">MRLDSELHKAILNNIPDQAWLKDKDSHYILVNDAFMAACGLREPEILRRSPADVWAGDWGRQYERTDLEVVRSGARARYEEIRCGHDGVLRWFDTIKTPIRDASGAVVGTAGISRDITDRKRSEQALARLNRLYAMRSKTNQVIAQIADATQLLYRFCRIAVQAGGFRLACVHRFEGGQASRASFAASAALRERFDASAGALAWRGDAHRVYVCRDIARATRCKPQARAAQALGMTGFAALPLTRGGRTVAVCLLFAKDPELFSADVVRLLRALSSDLSFALDALGEAEMRRQAEDDLRASRGQLRELSAYLQSVREEERTRIARELHDELGQSLTALRLGLSVIETQAARGNDDWRRELQGLKDIADNTVDAVQRLATDLRPALLDELGLGPAIEWLAESLGERSALQCDVTLPTEPVEIGAALSTGVFRIVQEALTNVARHGQASRVAVSLHVTRRTLHLSIEDNGRGMENAPSCGRKRLGLLGMRERALMLGGRLTVTSAPGAGTRVAAELPFAAGEGD</sequence>
<dbReference type="GO" id="GO:0046983">
    <property type="term" value="F:protein dimerization activity"/>
    <property type="evidence" value="ECO:0007669"/>
    <property type="project" value="InterPro"/>
</dbReference>
<dbReference type="Gene3D" id="3.30.450.40">
    <property type="match status" value="1"/>
</dbReference>
<dbReference type="Pfam" id="PF07730">
    <property type="entry name" value="HisKA_3"/>
    <property type="match status" value="1"/>
</dbReference>
<dbReference type="SUPFAM" id="SSF55781">
    <property type="entry name" value="GAF domain-like"/>
    <property type="match status" value="1"/>
</dbReference>
<evidence type="ECO:0000256" key="1">
    <source>
        <dbReference type="ARBA" id="ARBA00022679"/>
    </source>
</evidence>
<dbReference type="InterPro" id="IPR003594">
    <property type="entry name" value="HATPase_dom"/>
</dbReference>
<dbReference type="RefSeq" id="WP_224788760.1">
    <property type="nucleotide sequence ID" value="NZ_CABPRZ010000010.1"/>
</dbReference>
<dbReference type="SUPFAM" id="SSF55785">
    <property type="entry name" value="PYP-like sensor domain (PAS domain)"/>
    <property type="match status" value="1"/>
</dbReference>
<keyword evidence="3" id="KW-0902">Two-component regulatory system</keyword>
<dbReference type="InterPro" id="IPR029016">
    <property type="entry name" value="GAF-like_dom_sf"/>
</dbReference>
<keyword evidence="1" id="KW-0808">Transferase</keyword>
<dbReference type="Pfam" id="PF02518">
    <property type="entry name" value="HATPase_c"/>
    <property type="match status" value="1"/>
</dbReference>
<evidence type="ECO:0000256" key="3">
    <source>
        <dbReference type="ARBA" id="ARBA00023012"/>
    </source>
</evidence>
<organism evidence="6 7">
    <name type="scientific">Pandoraea terrae</name>
    <dbReference type="NCBI Taxonomy" id="1537710"/>
    <lineage>
        <taxon>Bacteria</taxon>
        <taxon>Pseudomonadati</taxon>
        <taxon>Pseudomonadota</taxon>
        <taxon>Betaproteobacteria</taxon>
        <taxon>Burkholderiales</taxon>
        <taxon>Burkholderiaceae</taxon>
        <taxon>Pandoraea</taxon>
    </lineage>
</organism>
<dbReference type="Gene3D" id="3.30.565.10">
    <property type="entry name" value="Histidine kinase-like ATPase, C-terminal domain"/>
    <property type="match status" value="1"/>
</dbReference>
<dbReference type="PROSITE" id="PS50113">
    <property type="entry name" value="PAC"/>
    <property type="match status" value="1"/>
</dbReference>
<keyword evidence="2 6" id="KW-0418">Kinase</keyword>
<dbReference type="EMBL" id="CABPRZ010000010">
    <property type="protein sequence ID" value="VVE14832.1"/>
    <property type="molecule type" value="Genomic_DNA"/>
</dbReference>
<dbReference type="CDD" id="cd00130">
    <property type="entry name" value="PAS"/>
    <property type="match status" value="1"/>
</dbReference>
<evidence type="ECO:0000313" key="6">
    <source>
        <dbReference type="EMBL" id="VVE14832.1"/>
    </source>
</evidence>
<dbReference type="InterPro" id="IPR000700">
    <property type="entry name" value="PAS-assoc_C"/>
</dbReference>
<dbReference type="InterPro" id="IPR036890">
    <property type="entry name" value="HATPase_C_sf"/>
</dbReference>
<dbReference type="InterPro" id="IPR050482">
    <property type="entry name" value="Sensor_HK_TwoCompSys"/>
</dbReference>
<dbReference type="Proteomes" id="UP000414233">
    <property type="component" value="Unassembled WGS sequence"/>
</dbReference>
<dbReference type="SUPFAM" id="SSF55874">
    <property type="entry name" value="ATPase domain of HSP90 chaperone/DNA topoisomerase II/histidine kinase"/>
    <property type="match status" value="1"/>
</dbReference>
<dbReference type="InterPro" id="IPR003018">
    <property type="entry name" value="GAF"/>
</dbReference>
<dbReference type="Pfam" id="PF08448">
    <property type="entry name" value="PAS_4"/>
    <property type="match status" value="1"/>
</dbReference>
<dbReference type="Gene3D" id="3.30.450.20">
    <property type="entry name" value="PAS domain"/>
    <property type="match status" value="1"/>
</dbReference>